<comment type="caution">
    <text evidence="1">The sequence shown here is derived from an EMBL/GenBank/DDBJ whole genome shotgun (WGS) entry which is preliminary data.</text>
</comment>
<name>A0A5N6KIA8_MONLA</name>
<evidence type="ECO:0000313" key="2">
    <source>
        <dbReference type="Proteomes" id="UP000326757"/>
    </source>
</evidence>
<dbReference type="EMBL" id="VIGI01000002">
    <property type="protein sequence ID" value="KAB8303425.1"/>
    <property type="molecule type" value="Genomic_DNA"/>
</dbReference>
<organism evidence="1 2">
    <name type="scientific">Monilinia laxa</name>
    <name type="common">Brown rot fungus</name>
    <name type="synonym">Sclerotinia laxa</name>
    <dbReference type="NCBI Taxonomy" id="61186"/>
    <lineage>
        <taxon>Eukaryota</taxon>
        <taxon>Fungi</taxon>
        <taxon>Dikarya</taxon>
        <taxon>Ascomycota</taxon>
        <taxon>Pezizomycotina</taxon>
        <taxon>Leotiomycetes</taxon>
        <taxon>Helotiales</taxon>
        <taxon>Sclerotiniaceae</taxon>
        <taxon>Monilinia</taxon>
    </lineage>
</organism>
<keyword evidence="2" id="KW-1185">Reference proteome</keyword>
<evidence type="ECO:0000313" key="1">
    <source>
        <dbReference type="EMBL" id="KAB8303425.1"/>
    </source>
</evidence>
<gene>
    <name evidence="1" type="ORF">EYC80_004851</name>
</gene>
<dbReference type="AlphaFoldDB" id="A0A5N6KIA8"/>
<protein>
    <submittedName>
        <fullName evidence="1">Uncharacterized protein</fullName>
    </submittedName>
</protein>
<proteinExistence type="predicted"/>
<reference evidence="1 2" key="1">
    <citation type="submission" date="2019-06" db="EMBL/GenBank/DDBJ databases">
        <title>Genome Sequence of the Brown Rot Fungal Pathogen Monilinia laxa.</title>
        <authorList>
            <person name="De Miccolis Angelini R.M."/>
            <person name="Landi L."/>
            <person name="Abate D."/>
            <person name="Pollastro S."/>
            <person name="Romanazzi G."/>
            <person name="Faretra F."/>
        </authorList>
    </citation>
    <scope>NUCLEOTIDE SEQUENCE [LARGE SCALE GENOMIC DNA]</scope>
    <source>
        <strain evidence="1 2">Mlax316</strain>
    </source>
</reference>
<dbReference type="Proteomes" id="UP000326757">
    <property type="component" value="Unassembled WGS sequence"/>
</dbReference>
<accession>A0A5N6KIA8</accession>
<sequence>MLLSLFTKSPRNNLVFNLHFDQVEELSKEKDKCMLIGTFSQTPPPYIRDAPKGQSVLYIRDFPVEGLMARHYPRHSRTPLHQVRTWASITHLPFELRSNGAILLNHPDNYYDLYRHQSRTLHQVLVWDRQLLHRR</sequence>